<feature type="transmembrane region" description="Helical" evidence="1">
    <location>
        <begin position="194"/>
        <end position="214"/>
    </location>
</feature>
<feature type="transmembrane region" description="Helical" evidence="1">
    <location>
        <begin position="281"/>
        <end position="302"/>
    </location>
</feature>
<name>A0A1F7X5I1_9BACT</name>
<protein>
    <submittedName>
        <fullName evidence="2">Uncharacterized protein</fullName>
    </submittedName>
</protein>
<feature type="transmembrane region" description="Helical" evidence="1">
    <location>
        <begin position="436"/>
        <end position="459"/>
    </location>
</feature>
<dbReference type="NCBIfam" id="NF037982">
    <property type="entry name" value="Nramp_1"/>
    <property type="match status" value="1"/>
</dbReference>
<keyword evidence="1" id="KW-0472">Membrane</keyword>
<feature type="transmembrane region" description="Helical" evidence="1">
    <location>
        <begin position="402"/>
        <end position="424"/>
    </location>
</feature>
<proteinExistence type="predicted"/>
<feature type="transmembrane region" description="Helical" evidence="1">
    <location>
        <begin position="46"/>
        <end position="65"/>
    </location>
</feature>
<dbReference type="Proteomes" id="UP000176778">
    <property type="component" value="Unassembled WGS sequence"/>
</dbReference>
<accession>A0A1F7X5I1</accession>
<gene>
    <name evidence="2" type="ORF">A2Y68_03315</name>
</gene>
<keyword evidence="1" id="KW-1133">Transmembrane helix</keyword>
<feature type="transmembrane region" description="Helical" evidence="1">
    <location>
        <begin position="375"/>
        <end position="396"/>
    </location>
</feature>
<evidence type="ECO:0000313" key="3">
    <source>
        <dbReference type="Proteomes" id="UP000176778"/>
    </source>
</evidence>
<reference evidence="2 3" key="1">
    <citation type="journal article" date="2016" name="Nat. Commun.">
        <title>Thousands of microbial genomes shed light on interconnected biogeochemical processes in an aquifer system.</title>
        <authorList>
            <person name="Anantharaman K."/>
            <person name="Brown C.T."/>
            <person name="Hug L.A."/>
            <person name="Sharon I."/>
            <person name="Castelle C.J."/>
            <person name="Probst A.J."/>
            <person name="Thomas B.C."/>
            <person name="Singh A."/>
            <person name="Wilkins M.J."/>
            <person name="Karaoz U."/>
            <person name="Brodie E.L."/>
            <person name="Williams K.H."/>
            <person name="Hubbard S.S."/>
            <person name="Banfield J.F."/>
        </authorList>
    </citation>
    <scope>NUCLEOTIDE SEQUENCE [LARGE SCALE GENOMIC DNA]</scope>
</reference>
<keyword evidence="1" id="KW-0812">Transmembrane</keyword>
<evidence type="ECO:0000256" key="1">
    <source>
        <dbReference type="SAM" id="Phobius"/>
    </source>
</evidence>
<feature type="transmembrane region" description="Helical" evidence="1">
    <location>
        <begin position="20"/>
        <end position="40"/>
    </location>
</feature>
<feature type="transmembrane region" description="Helical" evidence="1">
    <location>
        <begin position="157"/>
        <end position="174"/>
    </location>
</feature>
<feature type="transmembrane region" description="Helical" evidence="1">
    <location>
        <begin position="128"/>
        <end position="148"/>
    </location>
</feature>
<sequence>MKLAPLGKGNLPKPLPLLRLIGPSFILLGLGFGSGELILWPFLSANYGLGIIWGALLGITFQFFINMEIERYTLVTGESVFVGLARKLKLVSPVWFIFSTLIPWMWPGIIASSATLIAHIFGLTYSPIIPIILLVLIGLVLTLGPVVYKTQEVFQKTLILIGVPFIFAVAFILAKTPDWVELAKGLVGQGRGYLFLPAGISLATFLGAFAYAGAGGNLNLAQGYYVKEKGYGMGKYSGRITSILTGRKENIKLEGVTFEPTPKNLKFFRVWWKRINIEHLLIFWATGAVSMIMLSLLAYTTVYGNPQGSQGIMFLLSEAGVIAAKTLPIIGTLFLLIAAAMLFSTQFSVLDATSRIMSENLIIASNRFKIGKLPVYYYIFLWIQILAGVAIFSLGLTEPLTLVVIGAALNAMAMFVYSALIVFLNVRTFSPALRPSFIRVAVIAAAFIFYGVFSALTIIQNMPRLFGA</sequence>
<feature type="transmembrane region" description="Helical" evidence="1">
    <location>
        <begin position="94"/>
        <end position="122"/>
    </location>
</feature>
<dbReference type="STRING" id="1802479.A2Y68_03315"/>
<feature type="transmembrane region" description="Helical" evidence="1">
    <location>
        <begin position="322"/>
        <end position="343"/>
    </location>
</feature>
<evidence type="ECO:0000313" key="2">
    <source>
        <dbReference type="EMBL" id="OGM09638.1"/>
    </source>
</evidence>
<organism evidence="2 3">
    <name type="scientific">Candidatus Woesebacteria bacterium RBG_13_46_13</name>
    <dbReference type="NCBI Taxonomy" id="1802479"/>
    <lineage>
        <taxon>Bacteria</taxon>
        <taxon>Candidatus Woeseibacteriota</taxon>
    </lineage>
</organism>
<dbReference type="AlphaFoldDB" id="A0A1F7X5I1"/>
<comment type="caution">
    <text evidence="2">The sequence shown here is derived from an EMBL/GenBank/DDBJ whole genome shotgun (WGS) entry which is preliminary data.</text>
</comment>
<dbReference type="EMBL" id="MGFR01000003">
    <property type="protein sequence ID" value="OGM09638.1"/>
    <property type="molecule type" value="Genomic_DNA"/>
</dbReference>